<dbReference type="AlphaFoldDB" id="A0A285P5N7"/>
<dbReference type="EMBL" id="OBEJ01000004">
    <property type="protein sequence ID" value="SNZ17052.1"/>
    <property type="molecule type" value="Genomic_DNA"/>
</dbReference>
<dbReference type="Proteomes" id="UP000219453">
    <property type="component" value="Unassembled WGS sequence"/>
</dbReference>
<protein>
    <submittedName>
        <fullName evidence="1">Uncharacterized protein</fullName>
    </submittedName>
</protein>
<evidence type="ECO:0000313" key="2">
    <source>
        <dbReference type="Proteomes" id="UP000219453"/>
    </source>
</evidence>
<organism evidence="1 2">
    <name type="scientific">Natronoarchaeum philippinense</name>
    <dbReference type="NCBI Taxonomy" id="558529"/>
    <lineage>
        <taxon>Archaea</taxon>
        <taxon>Methanobacteriati</taxon>
        <taxon>Methanobacteriota</taxon>
        <taxon>Stenosarchaea group</taxon>
        <taxon>Halobacteria</taxon>
        <taxon>Halobacteriales</taxon>
        <taxon>Natronoarchaeaceae</taxon>
    </lineage>
</organism>
<name>A0A285P5N7_NATPI</name>
<sequence>MLVLTAFVAVALFRPLRALVPAWDLLLAIGFLVAWMLGQRYEREMIAEAGLADREKILTVERQSMSWGRSKK</sequence>
<proteinExistence type="predicted"/>
<accession>A0A285P5N7</accession>
<keyword evidence="2" id="KW-1185">Reference proteome</keyword>
<evidence type="ECO:0000313" key="1">
    <source>
        <dbReference type="EMBL" id="SNZ17052.1"/>
    </source>
</evidence>
<gene>
    <name evidence="1" type="ORF">SAMN06269185_2868</name>
</gene>
<reference evidence="2" key="1">
    <citation type="submission" date="2017-09" db="EMBL/GenBank/DDBJ databases">
        <authorList>
            <person name="Varghese N."/>
            <person name="Submissions S."/>
        </authorList>
    </citation>
    <scope>NUCLEOTIDE SEQUENCE [LARGE SCALE GENOMIC DNA]</scope>
    <source>
        <strain evidence="2">DSM 27208</strain>
    </source>
</reference>